<keyword evidence="2" id="KW-0378">Hydrolase</keyword>
<dbReference type="PANTHER" id="PTHR11067">
    <property type="entry name" value="INOSINE TRIPHOSPHATE PYROPHOSPHATASE/HAM1 PROTEIN"/>
    <property type="match status" value="1"/>
</dbReference>
<dbReference type="Gene3D" id="3.90.950.10">
    <property type="match status" value="1"/>
</dbReference>
<dbReference type="EMBL" id="UINC01053033">
    <property type="protein sequence ID" value="SVB69066.1"/>
    <property type="molecule type" value="Genomic_DNA"/>
</dbReference>
<feature type="non-terminal residue" evidence="3">
    <location>
        <position position="148"/>
    </location>
</feature>
<dbReference type="InterPro" id="IPR002637">
    <property type="entry name" value="RdgB/HAM1"/>
</dbReference>
<evidence type="ECO:0000256" key="1">
    <source>
        <dbReference type="ARBA" id="ARBA00008023"/>
    </source>
</evidence>
<dbReference type="Pfam" id="PF01725">
    <property type="entry name" value="Ham1p_like"/>
    <property type="match status" value="1"/>
</dbReference>
<protein>
    <recommendedName>
        <fullName evidence="4">Non-canonical purine NTP pyrophosphatase</fullName>
    </recommendedName>
</protein>
<dbReference type="CDD" id="cd00515">
    <property type="entry name" value="HAM1"/>
    <property type="match status" value="1"/>
</dbReference>
<name>A0A382G165_9ZZZZ</name>
<dbReference type="SUPFAM" id="SSF52972">
    <property type="entry name" value="ITPase-like"/>
    <property type="match status" value="1"/>
</dbReference>
<dbReference type="PANTHER" id="PTHR11067:SF9">
    <property type="entry name" value="INOSINE TRIPHOSPHATE PYROPHOSPHATASE"/>
    <property type="match status" value="1"/>
</dbReference>
<dbReference type="GO" id="GO:0005829">
    <property type="term" value="C:cytosol"/>
    <property type="evidence" value="ECO:0007669"/>
    <property type="project" value="TreeGrafter"/>
</dbReference>
<evidence type="ECO:0000256" key="2">
    <source>
        <dbReference type="ARBA" id="ARBA00022801"/>
    </source>
</evidence>
<accession>A0A382G165</accession>
<comment type="similarity">
    <text evidence="1">Belongs to the HAM1 NTPase family.</text>
</comment>
<evidence type="ECO:0008006" key="4">
    <source>
        <dbReference type="Google" id="ProtNLM"/>
    </source>
</evidence>
<dbReference type="AlphaFoldDB" id="A0A382G165"/>
<gene>
    <name evidence="3" type="ORF">METZ01_LOCUS221920</name>
</gene>
<reference evidence="3" key="1">
    <citation type="submission" date="2018-05" db="EMBL/GenBank/DDBJ databases">
        <authorList>
            <person name="Lanie J.A."/>
            <person name="Ng W.-L."/>
            <person name="Kazmierczak K.M."/>
            <person name="Andrzejewski T.M."/>
            <person name="Davidsen T.M."/>
            <person name="Wayne K.J."/>
            <person name="Tettelin H."/>
            <person name="Glass J.I."/>
            <person name="Rusch D."/>
            <person name="Podicherti R."/>
            <person name="Tsui H.-C.T."/>
            <person name="Winkler M.E."/>
        </authorList>
    </citation>
    <scope>NUCLEOTIDE SEQUENCE</scope>
</reference>
<proteinExistence type="inferred from homology"/>
<dbReference type="GO" id="GO:0009143">
    <property type="term" value="P:nucleoside triphosphate catabolic process"/>
    <property type="evidence" value="ECO:0007669"/>
    <property type="project" value="InterPro"/>
</dbReference>
<dbReference type="InterPro" id="IPR029001">
    <property type="entry name" value="ITPase-like_fam"/>
</dbReference>
<organism evidence="3">
    <name type="scientific">marine metagenome</name>
    <dbReference type="NCBI Taxonomy" id="408172"/>
    <lineage>
        <taxon>unclassified sequences</taxon>
        <taxon>metagenomes</taxon>
        <taxon>ecological metagenomes</taxon>
    </lineage>
</organism>
<sequence length="148" mass="15771">MSILKQVLLATGNPGKARELESMLSNQFEVLTQTDLGMVSPAETGGSFLDNALLKARYAAGLSGLSAIGDDSGLEVDALDGAPGIHSARYAGIDASDEKNIFKLLTRLREVPGEHRQARFRCVTVFVRTADDPLPVISEGIWEGSIAL</sequence>
<evidence type="ECO:0000313" key="3">
    <source>
        <dbReference type="EMBL" id="SVB69066.1"/>
    </source>
</evidence>
<dbReference type="GO" id="GO:0047429">
    <property type="term" value="F:nucleoside triphosphate diphosphatase activity"/>
    <property type="evidence" value="ECO:0007669"/>
    <property type="project" value="InterPro"/>
</dbReference>